<feature type="region of interest" description="Disordered" evidence="1">
    <location>
        <begin position="270"/>
        <end position="300"/>
    </location>
</feature>
<sequence>MNYDTYFQQRRDACGNLCLSTHQKLTAALRMIAYGTPVDQIDENLRIVETTSIETLKIFCLTIHAIYGREYLRSPTPADLARLLRKGQKRGFPGMLGSLDCMHWEWKNCPTAHHGAYVGHHGRPTIILEAVASFDKWIWHSYFGMPGSHNDLNMLYSSPLFVQVLEGRAPNVQFIVNGAEYNQGYYLADGIYPKWSNIVQTISQPQGRKKKLFSRKQEAYCKDVERAFGILQSQFAILRGPARFWHQEDLERIMNACIILHNMIVEDERDEYASDDDDDDDDDDATSMGPTPSYYDPADVPEIEVRRDAAPLGAYLGRRRIMRDEICHHALRNDLINHLWDKEGGE</sequence>
<name>A0ABM0PK86_PRUMU</name>
<gene>
    <name evidence="3" type="primary">LOC103339318</name>
</gene>
<dbReference type="PANTHER" id="PTHR47150">
    <property type="entry name" value="OS12G0169200 PROTEIN"/>
    <property type="match status" value="1"/>
</dbReference>
<feature type="compositionally biased region" description="Acidic residues" evidence="1">
    <location>
        <begin position="270"/>
        <end position="285"/>
    </location>
</feature>
<keyword evidence="2" id="KW-1185">Reference proteome</keyword>
<dbReference type="Pfam" id="PF04827">
    <property type="entry name" value="Plant_tran"/>
    <property type="match status" value="1"/>
</dbReference>
<evidence type="ECO:0000313" key="3">
    <source>
        <dbReference type="RefSeq" id="XP_008240810.1"/>
    </source>
</evidence>
<evidence type="ECO:0000313" key="2">
    <source>
        <dbReference type="Proteomes" id="UP000694861"/>
    </source>
</evidence>
<accession>A0ABM0PK86</accession>
<dbReference type="RefSeq" id="XP_008240810.1">
    <property type="nucleotide sequence ID" value="XM_008242588.1"/>
</dbReference>
<reference evidence="2" key="1">
    <citation type="journal article" date="2012" name="Nat. Commun.">
        <title>The genome of Prunus mume.</title>
        <authorList>
            <person name="Zhang Q."/>
            <person name="Chen W."/>
            <person name="Sun L."/>
            <person name="Zhao F."/>
            <person name="Huang B."/>
            <person name="Yang W."/>
            <person name="Tao Y."/>
            <person name="Wang J."/>
            <person name="Yuan Z."/>
            <person name="Fan G."/>
            <person name="Xing Z."/>
            <person name="Han C."/>
            <person name="Pan H."/>
            <person name="Zhong X."/>
            <person name="Shi W."/>
            <person name="Liang X."/>
            <person name="Du D."/>
            <person name="Sun F."/>
            <person name="Xu Z."/>
            <person name="Hao R."/>
            <person name="Lv T."/>
            <person name="Lv Y."/>
            <person name="Zheng Z."/>
            <person name="Sun M."/>
            <person name="Luo L."/>
            <person name="Cai M."/>
            <person name="Gao Y."/>
            <person name="Wang J."/>
            <person name="Yin Y."/>
            <person name="Xu X."/>
            <person name="Cheng T."/>
            <person name="Wang J."/>
        </authorList>
    </citation>
    <scope>NUCLEOTIDE SEQUENCE [LARGE SCALE GENOMIC DNA]</scope>
</reference>
<proteinExistence type="predicted"/>
<dbReference type="Proteomes" id="UP000694861">
    <property type="component" value="Linkage group LG8"/>
</dbReference>
<organism evidence="2 3">
    <name type="scientific">Prunus mume</name>
    <name type="common">Japanese apricot</name>
    <name type="synonym">Armeniaca mume</name>
    <dbReference type="NCBI Taxonomy" id="102107"/>
    <lineage>
        <taxon>Eukaryota</taxon>
        <taxon>Viridiplantae</taxon>
        <taxon>Streptophyta</taxon>
        <taxon>Embryophyta</taxon>
        <taxon>Tracheophyta</taxon>
        <taxon>Spermatophyta</taxon>
        <taxon>Magnoliopsida</taxon>
        <taxon>eudicotyledons</taxon>
        <taxon>Gunneridae</taxon>
        <taxon>Pentapetalae</taxon>
        <taxon>rosids</taxon>
        <taxon>fabids</taxon>
        <taxon>Rosales</taxon>
        <taxon>Rosaceae</taxon>
        <taxon>Amygdaloideae</taxon>
        <taxon>Amygdaleae</taxon>
        <taxon>Prunus</taxon>
    </lineage>
</organism>
<evidence type="ECO:0000256" key="1">
    <source>
        <dbReference type="SAM" id="MobiDB-lite"/>
    </source>
</evidence>
<dbReference type="InterPro" id="IPR006912">
    <property type="entry name" value="Harbinger_derived_prot"/>
</dbReference>
<protein>
    <submittedName>
        <fullName evidence="3">Uncharacterized protein LOC103339318</fullName>
    </submittedName>
</protein>
<reference evidence="3" key="2">
    <citation type="submission" date="2025-08" db="UniProtKB">
        <authorList>
            <consortium name="RefSeq"/>
        </authorList>
    </citation>
    <scope>IDENTIFICATION</scope>
</reference>
<dbReference type="GeneID" id="103339318"/>
<dbReference type="PANTHER" id="PTHR47150:SF7">
    <property type="entry name" value="NUCLEASE"/>
    <property type="match status" value="1"/>
</dbReference>